<feature type="region of interest" description="Disordered" evidence="1">
    <location>
        <begin position="252"/>
        <end position="404"/>
    </location>
</feature>
<evidence type="ECO:0000313" key="5">
    <source>
        <dbReference type="Proteomes" id="UP001347796"/>
    </source>
</evidence>
<sequence length="481" mass="54691">MAGSSSTEKHLNSWIIEYACHAAWKEFSTSMVVESIRDFVQGTISLPHARTSKLLADIYFLVLICRLSDGEDYQTSYEKSTDSSETKTVLESVLQFFDKYLAPHLEGTSGPENIKAVKQASRHRSLIKAQSVITCARADDFDTAQLVYDRQYINVHTSNDKDWSSRLKTMLRSRNKNHRLIKENSYSKFLESMVAYLTPLVEMREQPYLLKVEDSYCKMVKKLKSTETRIIQASSLARNGAIQDKAVTSTQIRLAQQKRREETVGDIERDISNNNRVHTTQKSAASPSKRNHRSPKKSSQSSPQTSPQQSPAKSPPKSPHRPIEERIAEREAQKRAHSKSAKKNDFVYRKNENRENRHQVFTSDSVSASDDSSDEEIPSKIPHRNLQSNQSRSSLAPPADGIYRNRNSVSYVSSTAKRSKWTNAESIELYKAVKEAGVGRWAQCKEIMNTARSSVNLKDRWRTMIKSKLIETYAKDYGPIG</sequence>
<keyword evidence="5" id="KW-1185">Reference proteome</keyword>
<dbReference type="InterPro" id="IPR001005">
    <property type="entry name" value="SANT/Myb"/>
</dbReference>
<gene>
    <name evidence="4" type="ORF">SNE40_017920</name>
</gene>
<dbReference type="InterPro" id="IPR036507">
    <property type="entry name" value="Telomere_rpt-bd_fac_dimer_sf"/>
</dbReference>
<dbReference type="InterPro" id="IPR030657">
    <property type="entry name" value="TERF2"/>
</dbReference>
<feature type="compositionally biased region" description="Polar residues" evidence="1">
    <location>
        <begin position="272"/>
        <end position="288"/>
    </location>
</feature>
<dbReference type="GO" id="GO:0005634">
    <property type="term" value="C:nucleus"/>
    <property type="evidence" value="ECO:0007669"/>
    <property type="project" value="InterPro"/>
</dbReference>
<dbReference type="InterPro" id="IPR017930">
    <property type="entry name" value="Myb_dom"/>
</dbReference>
<dbReference type="EMBL" id="JAZGQO010000011">
    <property type="protein sequence ID" value="KAK6174689.1"/>
    <property type="molecule type" value="Genomic_DNA"/>
</dbReference>
<dbReference type="PROSITE" id="PS50090">
    <property type="entry name" value="MYB_LIKE"/>
    <property type="match status" value="1"/>
</dbReference>
<dbReference type="GO" id="GO:0042162">
    <property type="term" value="F:telomeric DNA binding"/>
    <property type="evidence" value="ECO:0007669"/>
    <property type="project" value="InterPro"/>
</dbReference>
<proteinExistence type="predicted"/>
<dbReference type="Pfam" id="PF00249">
    <property type="entry name" value="Myb_DNA-binding"/>
    <property type="match status" value="1"/>
</dbReference>
<reference evidence="4 5" key="1">
    <citation type="submission" date="2024-01" db="EMBL/GenBank/DDBJ databases">
        <title>The genome of the rayed Mediterranean limpet Patella caerulea (Linnaeus, 1758).</title>
        <authorList>
            <person name="Anh-Thu Weber A."/>
            <person name="Halstead-Nussloch G."/>
        </authorList>
    </citation>
    <scope>NUCLEOTIDE SEQUENCE [LARGE SCALE GENOMIC DNA]</scope>
    <source>
        <strain evidence="4">AATW-2023a</strain>
        <tissue evidence="4">Whole specimen</tissue>
    </source>
</reference>
<accession>A0AAN8PEZ1</accession>
<evidence type="ECO:0000256" key="1">
    <source>
        <dbReference type="SAM" id="MobiDB-lite"/>
    </source>
</evidence>
<feature type="compositionally biased region" description="Basic and acidic residues" evidence="1">
    <location>
        <begin position="342"/>
        <end position="358"/>
    </location>
</feature>
<dbReference type="SUPFAM" id="SSF63600">
    <property type="entry name" value="Telomeric repeat binding factor (TRF) dimerisation domain"/>
    <property type="match status" value="1"/>
</dbReference>
<evidence type="ECO:0000259" key="2">
    <source>
        <dbReference type="PROSITE" id="PS50090"/>
    </source>
</evidence>
<dbReference type="Gene3D" id="1.25.40.210">
    <property type="entry name" value="Telomere repeat-binding factor, dimerisation domain"/>
    <property type="match status" value="1"/>
</dbReference>
<dbReference type="SUPFAM" id="SSF46689">
    <property type="entry name" value="Homeodomain-like"/>
    <property type="match status" value="1"/>
</dbReference>
<dbReference type="GO" id="GO:0000781">
    <property type="term" value="C:chromosome, telomeric region"/>
    <property type="evidence" value="ECO:0007669"/>
    <property type="project" value="InterPro"/>
</dbReference>
<dbReference type="CDD" id="cd11660">
    <property type="entry name" value="SANT_TRF"/>
    <property type="match status" value="1"/>
</dbReference>
<feature type="domain" description="Myb-like" evidence="2">
    <location>
        <begin position="413"/>
        <end position="465"/>
    </location>
</feature>
<dbReference type="PANTHER" id="PTHR46833">
    <property type="entry name" value="TELOMERIC REPEAT-BINDING FACTOR 2 TERF2"/>
    <property type="match status" value="1"/>
</dbReference>
<evidence type="ECO:0000313" key="4">
    <source>
        <dbReference type="EMBL" id="KAK6174689.1"/>
    </source>
</evidence>
<dbReference type="SMART" id="SM00717">
    <property type="entry name" value="SANT"/>
    <property type="match status" value="1"/>
</dbReference>
<feature type="domain" description="HTH myb-type" evidence="3">
    <location>
        <begin position="413"/>
        <end position="469"/>
    </location>
</feature>
<dbReference type="InterPro" id="IPR009057">
    <property type="entry name" value="Homeodomain-like_sf"/>
</dbReference>
<feature type="compositionally biased region" description="Polar residues" evidence="1">
    <location>
        <begin position="385"/>
        <end position="394"/>
    </location>
</feature>
<dbReference type="Gene3D" id="1.10.246.220">
    <property type="match status" value="1"/>
</dbReference>
<dbReference type="GO" id="GO:0031848">
    <property type="term" value="P:protection from non-homologous end joining at telomere"/>
    <property type="evidence" value="ECO:0007669"/>
    <property type="project" value="InterPro"/>
</dbReference>
<feature type="compositionally biased region" description="Basic and acidic residues" evidence="1">
    <location>
        <begin position="321"/>
        <end position="334"/>
    </location>
</feature>
<organism evidence="4 5">
    <name type="scientific">Patella caerulea</name>
    <name type="common">Rayed Mediterranean limpet</name>
    <dbReference type="NCBI Taxonomy" id="87958"/>
    <lineage>
        <taxon>Eukaryota</taxon>
        <taxon>Metazoa</taxon>
        <taxon>Spiralia</taxon>
        <taxon>Lophotrochozoa</taxon>
        <taxon>Mollusca</taxon>
        <taxon>Gastropoda</taxon>
        <taxon>Patellogastropoda</taxon>
        <taxon>Patelloidea</taxon>
        <taxon>Patellidae</taxon>
        <taxon>Patella</taxon>
    </lineage>
</organism>
<name>A0AAN8PEZ1_PATCE</name>
<comment type="caution">
    <text evidence="4">The sequence shown here is derived from an EMBL/GenBank/DDBJ whole genome shotgun (WGS) entry which is preliminary data.</text>
</comment>
<feature type="compositionally biased region" description="Basic and acidic residues" evidence="1">
    <location>
        <begin position="258"/>
        <end position="271"/>
    </location>
</feature>
<protein>
    <submittedName>
        <fullName evidence="4">Uncharacterized protein</fullName>
    </submittedName>
</protein>
<dbReference type="PANTHER" id="PTHR46833:SF1">
    <property type="entry name" value="TELOMERIC REPEAT-BINDING FACTOR 2"/>
    <property type="match status" value="1"/>
</dbReference>
<dbReference type="Proteomes" id="UP001347796">
    <property type="component" value="Unassembled WGS sequence"/>
</dbReference>
<dbReference type="PROSITE" id="PS51294">
    <property type="entry name" value="HTH_MYB"/>
    <property type="match status" value="1"/>
</dbReference>
<evidence type="ECO:0000259" key="3">
    <source>
        <dbReference type="PROSITE" id="PS51294"/>
    </source>
</evidence>
<feature type="compositionally biased region" description="Low complexity" evidence="1">
    <location>
        <begin position="297"/>
        <end position="312"/>
    </location>
</feature>
<dbReference type="AlphaFoldDB" id="A0AAN8PEZ1"/>